<evidence type="ECO:0000313" key="3">
    <source>
        <dbReference type="WBParaSite" id="PSAMB.scaffold21330size625.g38265.t1"/>
    </source>
</evidence>
<keyword evidence="2" id="KW-1185">Reference proteome</keyword>
<accession>A0A914VMS1</accession>
<evidence type="ECO:0000313" key="2">
    <source>
        <dbReference type="Proteomes" id="UP000887566"/>
    </source>
</evidence>
<protein>
    <submittedName>
        <fullName evidence="3">NADH dehydrogenase [ubiquinone] 1 subunit C2</fullName>
    </submittedName>
</protein>
<dbReference type="AlphaFoldDB" id="A0A914VMS1"/>
<dbReference type="GO" id="GO:0005743">
    <property type="term" value="C:mitochondrial inner membrane"/>
    <property type="evidence" value="ECO:0007669"/>
    <property type="project" value="InterPro"/>
</dbReference>
<sequence>GIYLTSWTFYNIWGKKPFYFSLVPRLALGVGVAGLGWFFGTLRERHFQMRDAIVDHYVKLHPEDFEHLSN</sequence>
<keyword evidence="1" id="KW-0472">Membrane</keyword>
<keyword evidence="1" id="KW-1133">Transmembrane helix</keyword>
<name>A0A914VMS1_9BILA</name>
<dbReference type="WBParaSite" id="PSAMB.scaffold21330size625.g38265.t1">
    <property type="protein sequence ID" value="PSAMB.scaffold21330size625.g38265.t1"/>
    <property type="gene ID" value="PSAMB.scaffold21330size625.g38265"/>
</dbReference>
<evidence type="ECO:0000256" key="1">
    <source>
        <dbReference type="SAM" id="Phobius"/>
    </source>
</evidence>
<dbReference type="Pfam" id="PF06374">
    <property type="entry name" value="NDUF_C2"/>
    <property type="match status" value="1"/>
</dbReference>
<organism evidence="2 3">
    <name type="scientific">Plectus sambesii</name>
    <dbReference type="NCBI Taxonomy" id="2011161"/>
    <lineage>
        <taxon>Eukaryota</taxon>
        <taxon>Metazoa</taxon>
        <taxon>Ecdysozoa</taxon>
        <taxon>Nematoda</taxon>
        <taxon>Chromadorea</taxon>
        <taxon>Plectida</taxon>
        <taxon>Plectina</taxon>
        <taxon>Plectoidea</taxon>
        <taxon>Plectidae</taxon>
        <taxon>Plectus</taxon>
    </lineage>
</organism>
<dbReference type="InterPro" id="IPR009423">
    <property type="entry name" value="NDUC2"/>
</dbReference>
<proteinExistence type="predicted"/>
<dbReference type="GO" id="GO:0006120">
    <property type="term" value="P:mitochondrial electron transport, NADH to ubiquinone"/>
    <property type="evidence" value="ECO:0007669"/>
    <property type="project" value="InterPro"/>
</dbReference>
<keyword evidence="1" id="KW-0812">Transmembrane</keyword>
<feature type="transmembrane region" description="Helical" evidence="1">
    <location>
        <begin position="18"/>
        <end position="40"/>
    </location>
</feature>
<dbReference type="Proteomes" id="UP000887566">
    <property type="component" value="Unplaced"/>
</dbReference>
<reference evidence="3" key="1">
    <citation type="submission" date="2022-11" db="UniProtKB">
        <authorList>
            <consortium name="WormBaseParasite"/>
        </authorList>
    </citation>
    <scope>IDENTIFICATION</scope>
</reference>